<dbReference type="PANTHER" id="PTHR37540:SF5">
    <property type="entry name" value="TRANSCRIPTION FACTOR DOMAIN-CONTAINING PROTEIN"/>
    <property type="match status" value="1"/>
</dbReference>
<evidence type="ECO:0000256" key="1">
    <source>
        <dbReference type="SAM" id="MobiDB-lite"/>
    </source>
</evidence>
<gene>
    <name evidence="2" type="ORF">S40285_09682</name>
</gene>
<sequence length="427" mass="47524">MGPFTFLNLSDAPSLNPSAIKTVRAHVTKGNFARRRRRLEQSYQQNNPTHTTPPNSSSRNTGTARKRLVYTNSIRLNREPRISYSIITSDTTYLIEYLLHQFRPLIFPSIATGKIAGSFEVTEWINLLLSEPALVEASLAVGLRHHPNSQASGLSHKSHLHAYRAVCLVNQRIGAGVEGLNDGLLTAVDLAHIAMNASPLQYQELERALHQEEANKVMSAVASARQDALGLQYTLDSMGIQIDDWHNITAELKRRIVSLSLQIQVLSSAPWPSIKSLGQGLLTFLRLELFQFKPVNQGTSISLGLLAEDLRRELTASATSLCCSSDLIIWQLFVGAVAADESSETKAWFTGRLCTVLTNLRMFSWEDAFGAISRGFMPDTRLITRFKDIWAEVVRSDDSQEGTITKSHVGSWGKLTNHMIDFDQMAY</sequence>
<dbReference type="HOGENOM" id="CLU_051876_0_0_1"/>
<feature type="region of interest" description="Disordered" evidence="1">
    <location>
        <begin position="40"/>
        <end position="64"/>
    </location>
</feature>
<dbReference type="OMA" id="RFPIKGC"/>
<keyword evidence="3" id="KW-1185">Reference proteome</keyword>
<evidence type="ECO:0000313" key="2">
    <source>
        <dbReference type="EMBL" id="KFA60154.1"/>
    </source>
</evidence>
<protein>
    <submittedName>
        <fullName evidence="2">Uncharacterized protein</fullName>
    </submittedName>
</protein>
<name>A0A084Q869_STAC4</name>
<reference evidence="2 3" key="1">
    <citation type="journal article" date="2014" name="BMC Genomics">
        <title>Comparative genome sequencing reveals chemotype-specific gene clusters in the toxigenic black mold Stachybotrys.</title>
        <authorList>
            <person name="Semeiks J."/>
            <person name="Borek D."/>
            <person name="Otwinowski Z."/>
            <person name="Grishin N.V."/>
        </authorList>
    </citation>
    <scope>NUCLEOTIDE SEQUENCE [LARGE SCALE GENOMIC DNA]</scope>
    <source>
        <strain evidence="2 3">IBT 40285</strain>
    </source>
</reference>
<feature type="compositionally biased region" description="Polar residues" evidence="1">
    <location>
        <begin position="41"/>
        <end position="63"/>
    </location>
</feature>
<accession>A0A084Q869</accession>
<dbReference type="AlphaFoldDB" id="A0A084Q869"/>
<dbReference type="OrthoDB" id="4158087at2759"/>
<dbReference type="PANTHER" id="PTHR37540">
    <property type="entry name" value="TRANSCRIPTION FACTOR (ACR-2), PUTATIVE-RELATED-RELATED"/>
    <property type="match status" value="1"/>
</dbReference>
<proteinExistence type="predicted"/>
<dbReference type="InParanoid" id="A0A084Q869"/>
<organism evidence="2 3">
    <name type="scientific">Stachybotrys chlorohalonatus (strain IBT 40285)</name>
    <dbReference type="NCBI Taxonomy" id="1283841"/>
    <lineage>
        <taxon>Eukaryota</taxon>
        <taxon>Fungi</taxon>
        <taxon>Dikarya</taxon>
        <taxon>Ascomycota</taxon>
        <taxon>Pezizomycotina</taxon>
        <taxon>Sordariomycetes</taxon>
        <taxon>Hypocreomycetidae</taxon>
        <taxon>Hypocreales</taxon>
        <taxon>Stachybotryaceae</taxon>
        <taxon>Stachybotrys</taxon>
    </lineage>
</organism>
<dbReference type="EMBL" id="KL661878">
    <property type="protein sequence ID" value="KFA60154.1"/>
    <property type="molecule type" value="Genomic_DNA"/>
</dbReference>
<evidence type="ECO:0000313" key="3">
    <source>
        <dbReference type="Proteomes" id="UP000028524"/>
    </source>
</evidence>
<dbReference type="Proteomes" id="UP000028524">
    <property type="component" value="Unassembled WGS sequence"/>
</dbReference>